<protein>
    <recommendedName>
        <fullName evidence="1">Integrator complex subunit 7 N-terminal domain-containing protein</fullName>
    </recommendedName>
</protein>
<keyword evidence="3" id="KW-1185">Reference proteome</keyword>
<dbReference type="Pfam" id="PF24436">
    <property type="entry name" value="INTS7_N"/>
    <property type="match status" value="1"/>
</dbReference>
<evidence type="ECO:0000259" key="1">
    <source>
        <dbReference type="Pfam" id="PF24436"/>
    </source>
</evidence>
<dbReference type="GO" id="GO:0032039">
    <property type="term" value="C:integrator complex"/>
    <property type="evidence" value="ECO:0007669"/>
    <property type="project" value="InterPro"/>
</dbReference>
<dbReference type="PANTHER" id="PTHR13322">
    <property type="entry name" value="C1ORF73 PROTEIN"/>
    <property type="match status" value="1"/>
</dbReference>
<dbReference type="AlphaFoldDB" id="A0A1R2CK79"/>
<dbReference type="InterPro" id="IPR033060">
    <property type="entry name" value="INTS7"/>
</dbReference>
<feature type="domain" description="Integrator complex subunit 7 N-terminal" evidence="1">
    <location>
        <begin position="8"/>
        <end position="127"/>
    </location>
</feature>
<dbReference type="OrthoDB" id="275783at2759"/>
<dbReference type="GO" id="GO:0034472">
    <property type="term" value="P:snRNA 3'-end processing"/>
    <property type="evidence" value="ECO:0007669"/>
    <property type="project" value="TreeGrafter"/>
</dbReference>
<evidence type="ECO:0000313" key="3">
    <source>
        <dbReference type="Proteomes" id="UP000187209"/>
    </source>
</evidence>
<reference evidence="2 3" key="1">
    <citation type="submission" date="2016-11" db="EMBL/GenBank/DDBJ databases">
        <title>The macronuclear genome of Stentor coeruleus: a giant cell with tiny introns.</title>
        <authorList>
            <person name="Slabodnick M."/>
            <person name="Ruby J.G."/>
            <person name="Reiff S.B."/>
            <person name="Swart E.C."/>
            <person name="Gosai S."/>
            <person name="Prabakaran S."/>
            <person name="Witkowska E."/>
            <person name="Larue G.E."/>
            <person name="Fisher S."/>
            <person name="Freeman R.M."/>
            <person name="Gunawardena J."/>
            <person name="Chu W."/>
            <person name="Stover N.A."/>
            <person name="Gregory B.D."/>
            <person name="Nowacki M."/>
            <person name="Derisi J."/>
            <person name="Roy S.W."/>
            <person name="Marshall W.F."/>
            <person name="Sood P."/>
        </authorList>
    </citation>
    <scope>NUCLEOTIDE SEQUENCE [LARGE SCALE GENOMIC DNA]</scope>
    <source>
        <strain evidence="2">WM001</strain>
    </source>
</reference>
<name>A0A1R2CK79_9CILI</name>
<evidence type="ECO:0000313" key="2">
    <source>
        <dbReference type="EMBL" id="OMJ89391.1"/>
    </source>
</evidence>
<sequence length="658" mass="75906">MEYLDYLKALSSGDPLQQISSIPRIVCVIKEQPSSILVNTIAITMAVEFTQASNRVRYFIAEFFNQCSVEMCMIRNKQEFFHHLMSVLDLNNPVAQCLMLKIVGYLAPLLTDMIEVHHKVLLALEGVHRQVKEVAYSILPSLITYCPSISKHVFDKYIPEHYVIKICKVIPDDEISIKRAYSYIVRNFPEEQTMELLFILACRSRSFANHAKGILARHSQISKLAKLSKLYGRESLLSDRELSLIDNFESQPQEINSISIYDLLQKPHLDEKHYKYVFTHWRVTDKYIWIVKRLEILEENFLCYKLLYKLKIPSSYLSTIKEYTLDLALCLIRGGWHGSMYEIIFSLNNWEQYLCACEMMMQGLHTEAYHVFMNIKDRFCGVNEHVYEWITSLVHITSFESSKTGGFDAFSHLGCLGLFECIYFHSEFYLTRYLFVTALNEVVQGKNGAETMYAIRGKFDKLLYVFRKPLKNTTYILKKWRDLAGMMGLCMTCLAEKQDFLPVLKQFYPISSSLLEGVFGATTSQEVSRFILSIPAEYPKQFFIFPRPISLNLHINSDLYAKISKNSEFVLELSAKVREISHKPPVIRFIFKCANGNKEEFCIEKEKQVSAAGVCSLSLPFMLNSSGIFALRIKASILNAQGREIGKPEHAEIILECI</sequence>
<organism evidence="2 3">
    <name type="scientific">Stentor coeruleus</name>
    <dbReference type="NCBI Taxonomy" id="5963"/>
    <lineage>
        <taxon>Eukaryota</taxon>
        <taxon>Sar</taxon>
        <taxon>Alveolata</taxon>
        <taxon>Ciliophora</taxon>
        <taxon>Postciliodesmatophora</taxon>
        <taxon>Heterotrichea</taxon>
        <taxon>Heterotrichida</taxon>
        <taxon>Stentoridae</taxon>
        <taxon>Stentor</taxon>
    </lineage>
</organism>
<proteinExistence type="predicted"/>
<dbReference type="PANTHER" id="PTHR13322:SF2">
    <property type="entry name" value="INTEGRATOR COMPLEX SUBUNIT 7"/>
    <property type="match status" value="1"/>
</dbReference>
<accession>A0A1R2CK79</accession>
<comment type="caution">
    <text evidence="2">The sequence shown here is derived from an EMBL/GenBank/DDBJ whole genome shotgun (WGS) entry which is preliminary data.</text>
</comment>
<dbReference type="EMBL" id="MPUH01000127">
    <property type="protein sequence ID" value="OMJ89391.1"/>
    <property type="molecule type" value="Genomic_DNA"/>
</dbReference>
<dbReference type="InterPro" id="IPR056516">
    <property type="entry name" value="INTS7_N"/>
</dbReference>
<gene>
    <name evidence="2" type="ORF">SteCoe_8495</name>
</gene>
<dbReference type="Proteomes" id="UP000187209">
    <property type="component" value="Unassembled WGS sequence"/>
</dbReference>